<name>A0ACB9JPY6_9ASTR</name>
<gene>
    <name evidence="1" type="ORF">L1987_09647</name>
</gene>
<accession>A0ACB9JPY6</accession>
<sequence length="79" mass="8973">MAFKPTDATPLNFITPYSKLFLSHSGYFHVHRDKIHRQSSLLPPIRASITHKTSYKIVPSSTEGAISPISRFCFFNFTS</sequence>
<dbReference type="Proteomes" id="UP001056120">
    <property type="component" value="Linkage Group LG03"/>
</dbReference>
<organism evidence="1 2">
    <name type="scientific">Smallanthus sonchifolius</name>
    <dbReference type="NCBI Taxonomy" id="185202"/>
    <lineage>
        <taxon>Eukaryota</taxon>
        <taxon>Viridiplantae</taxon>
        <taxon>Streptophyta</taxon>
        <taxon>Embryophyta</taxon>
        <taxon>Tracheophyta</taxon>
        <taxon>Spermatophyta</taxon>
        <taxon>Magnoliopsida</taxon>
        <taxon>eudicotyledons</taxon>
        <taxon>Gunneridae</taxon>
        <taxon>Pentapetalae</taxon>
        <taxon>asterids</taxon>
        <taxon>campanulids</taxon>
        <taxon>Asterales</taxon>
        <taxon>Asteraceae</taxon>
        <taxon>Asteroideae</taxon>
        <taxon>Heliantheae alliance</taxon>
        <taxon>Millerieae</taxon>
        <taxon>Smallanthus</taxon>
    </lineage>
</organism>
<dbReference type="EMBL" id="CM042020">
    <property type="protein sequence ID" value="KAI3822066.1"/>
    <property type="molecule type" value="Genomic_DNA"/>
</dbReference>
<reference evidence="2" key="1">
    <citation type="journal article" date="2022" name="Mol. Ecol. Resour.">
        <title>The genomes of chicory, endive, great burdock and yacon provide insights into Asteraceae palaeo-polyploidization history and plant inulin production.</title>
        <authorList>
            <person name="Fan W."/>
            <person name="Wang S."/>
            <person name="Wang H."/>
            <person name="Wang A."/>
            <person name="Jiang F."/>
            <person name="Liu H."/>
            <person name="Zhao H."/>
            <person name="Xu D."/>
            <person name="Zhang Y."/>
        </authorList>
    </citation>
    <scope>NUCLEOTIDE SEQUENCE [LARGE SCALE GENOMIC DNA]</scope>
    <source>
        <strain evidence="2">cv. Yunnan</strain>
    </source>
</reference>
<reference evidence="1 2" key="2">
    <citation type="journal article" date="2022" name="Mol. Ecol. Resour.">
        <title>The genomes of chicory, endive, great burdock and yacon provide insights into Asteraceae paleo-polyploidization history and plant inulin production.</title>
        <authorList>
            <person name="Fan W."/>
            <person name="Wang S."/>
            <person name="Wang H."/>
            <person name="Wang A."/>
            <person name="Jiang F."/>
            <person name="Liu H."/>
            <person name="Zhao H."/>
            <person name="Xu D."/>
            <person name="Zhang Y."/>
        </authorList>
    </citation>
    <scope>NUCLEOTIDE SEQUENCE [LARGE SCALE GENOMIC DNA]</scope>
    <source>
        <strain evidence="2">cv. Yunnan</strain>
        <tissue evidence="1">Leaves</tissue>
    </source>
</reference>
<proteinExistence type="predicted"/>
<comment type="caution">
    <text evidence="1">The sequence shown here is derived from an EMBL/GenBank/DDBJ whole genome shotgun (WGS) entry which is preliminary data.</text>
</comment>
<evidence type="ECO:0000313" key="2">
    <source>
        <dbReference type="Proteomes" id="UP001056120"/>
    </source>
</evidence>
<protein>
    <submittedName>
        <fullName evidence="1">Uncharacterized protein</fullName>
    </submittedName>
</protein>
<keyword evidence="2" id="KW-1185">Reference proteome</keyword>
<evidence type="ECO:0000313" key="1">
    <source>
        <dbReference type="EMBL" id="KAI3822066.1"/>
    </source>
</evidence>